<dbReference type="RefSeq" id="WP_310305866.1">
    <property type="nucleotide sequence ID" value="NZ_BAAAPS010000005.1"/>
</dbReference>
<feature type="domain" description="SGNH hydrolase-type esterase" evidence="1">
    <location>
        <begin position="59"/>
        <end position="222"/>
    </location>
</feature>
<dbReference type="PANTHER" id="PTHR30383:SF5">
    <property type="entry name" value="SGNH HYDROLASE-TYPE ESTERASE DOMAIN-CONTAINING PROTEIN"/>
    <property type="match status" value="1"/>
</dbReference>
<name>A0ABU2C0Y6_9ACTN</name>
<dbReference type="SUPFAM" id="SSF52266">
    <property type="entry name" value="SGNH hydrolase"/>
    <property type="match status" value="1"/>
</dbReference>
<evidence type="ECO:0000259" key="1">
    <source>
        <dbReference type="Pfam" id="PF13472"/>
    </source>
</evidence>
<dbReference type="InterPro" id="IPR051532">
    <property type="entry name" value="Ester_Hydrolysis_Enzymes"/>
</dbReference>
<organism evidence="2 3">
    <name type="scientific">Nocardioides marmoribigeumensis</name>
    <dbReference type="NCBI Taxonomy" id="433649"/>
    <lineage>
        <taxon>Bacteria</taxon>
        <taxon>Bacillati</taxon>
        <taxon>Actinomycetota</taxon>
        <taxon>Actinomycetes</taxon>
        <taxon>Propionibacteriales</taxon>
        <taxon>Nocardioidaceae</taxon>
        <taxon>Nocardioides</taxon>
    </lineage>
</organism>
<comment type="caution">
    <text evidence="2">The sequence shown here is derived from an EMBL/GenBank/DDBJ whole genome shotgun (WGS) entry which is preliminary data.</text>
</comment>
<accession>A0ABU2C0Y6</accession>
<dbReference type="InterPro" id="IPR013830">
    <property type="entry name" value="SGNH_hydro"/>
</dbReference>
<dbReference type="EMBL" id="JAVDYG010000001">
    <property type="protein sequence ID" value="MDR7364322.1"/>
    <property type="molecule type" value="Genomic_DNA"/>
</dbReference>
<keyword evidence="3" id="KW-1185">Reference proteome</keyword>
<dbReference type="PANTHER" id="PTHR30383">
    <property type="entry name" value="THIOESTERASE 1/PROTEASE 1/LYSOPHOSPHOLIPASE L1"/>
    <property type="match status" value="1"/>
</dbReference>
<sequence length="242" mass="26365">MDPFTYDNRTGREPGRVLRALGLVLPGVRRVQRHVAPYAEAWVAHNRAALAQPGRRWYVLGDSMSQSVGATSWDRGWVHQLHERLTASGRGLVVVNLSATGAVLSDVLDQQVPLLDSLLASDPLAQSAVVTVLVGSNDLFNKAHRPHLPGRFEDLLPRLPEGSVVSTLPQPRAAAQRSNAHIRAAEGAGRIRVVDMTAEGPRTWIGKVAADRFHPNDKGYAALADAFEPTVVRAYDETPVER</sequence>
<dbReference type="InterPro" id="IPR036514">
    <property type="entry name" value="SGNH_hydro_sf"/>
</dbReference>
<protein>
    <submittedName>
        <fullName evidence="2">Lysophospholipase L1-like esterase</fullName>
    </submittedName>
</protein>
<dbReference type="Proteomes" id="UP001183648">
    <property type="component" value="Unassembled WGS sequence"/>
</dbReference>
<evidence type="ECO:0000313" key="3">
    <source>
        <dbReference type="Proteomes" id="UP001183648"/>
    </source>
</evidence>
<reference evidence="2 3" key="1">
    <citation type="submission" date="2023-07" db="EMBL/GenBank/DDBJ databases">
        <title>Sequencing the genomes of 1000 actinobacteria strains.</title>
        <authorList>
            <person name="Klenk H.-P."/>
        </authorList>
    </citation>
    <scope>NUCLEOTIDE SEQUENCE [LARGE SCALE GENOMIC DNA]</scope>
    <source>
        <strain evidence="2 3">DSM 19426</strain>
    </source>
</reference>
<dbReference type="Pfam" id="PF13472">
    <property type="entry name" value="Lipase_GDSL_2"/>
    <property type="match status" value="1"/>
</dbReference>
<evidence type="ECO:0000313" key="2">
    <source>
        <dbReference type="EMBL" id="MDR7364322.1"/>
    </source>
</evidence>
<dbReference type="CDD" id="cd00229">
    <property type="entry name" value="SGNH_hydrolase"/>
    <property type="match status" value="1"/>
</dbReference>
<proteinExistence type="predicted"/>
<gene>
    <name evidence="2" type="ORF">J2S63_003875</name>
</gene>
<dbReference type="Gene3D" id="3.40.50.1110">
    <property type="entry name" value="SGNH hydrolase"/>
    <property type="match status" value="1"/>
</dbReference>